<dbReference type="SUPFAM" id="SSF57288">
    <property type="entry name" value="Midkine"/>
    <property type="match status" value="1"/>
</dbReference>
<dbReference type="EMBL" id="NIVC01001876">
    <property type="protein sequence ID" value="PAA63057.1"/>
    <property type="molecule type" value="Genomic_DNA"/>
</dbReference>
<dbReference type="PANTHER" id="PTHR13850">
    <property type="entry name" value="PLEIOTROPHIN FAMILY MEMBER"/>
    <property type="match status" value="1"/>
</dbReference>
<dbReference type="InterPro" id="IPR000762">
    <property type="entry name" value="Midkine_heparin-bd_GF"/>
</dbReference>
<organism evidence="3 5">
    <name type="scientific">Macrostomum lignano</name>
    <dbReference type="NCBI Taxonomy" id="282301"/>
    <lineage>
        <taxon>Eukaryota</taxon>
        <taxon>Metazoa</taxon>
        <taxon>Spiralia</taxon>
        <taxon>Lophotrochozoa</taxon>
        <taxon>Platyhelminthes</taxon>
        <taxon>Rhabditophora</taxon>
        <taxon>Macrostomorpha</taxon>
        <taxon>Macrostomida</taxon>
        <taxon>Macrostomidae</taxon>
        <taxon>Macrostomum</taxon>
    </lineage>
</organism>
<dbReference type="InterPro" id="IPR020091">
    <property type="entry name" value="PTN/MK_diS_sf"/>
</dbReference>
<feature type="transmembrane region" description="Helical" evidence="1">
    <location>
        <begin position="76"/>
        <end position="94"/>
    </location>
</feature>
<gene>
    <name evidence="4" type="ORF">BOX15_Mlig015499g1</name>
    <name evidence="3" type="ORF">BOX15_Mlig015499g2</name>
</gene>
<dbReference type="Pfam" id="PF05196">
    <property type="entry name" value="PTN_MK_N"/>
    <property type="match status" value="1"/>
</dbReference>
<evidence type="ECO:0000256" key="1">
    <source>
        <dbReference type="SAM" id="Phobius"/>
    </source>
</evidence>
<dbReference type="GO" id="GO:0008083">
    <property type="term" value="F:growth factor activity"/>
    <property type="evidence" value="ECO:0007669"/>
    <property type="project" value="InterPro"/>
</dbReference>
<proteinExistence type="predicted"/>
<sequence>MRLPSRCKAYLLKSRARYLLTVPDSILTRTADRMLRKQLKPGGRGSSGGVGGGLGDSGGWWRLCQRKIAAACRPKVIARFLGAVLVAALVILLVSKGLSQRRRGGACRCAKFTYSQCQPYEGACGQGVKKAFCQQKRCQPRRKLVRCSVPCGRAGDSPAHGRIAGPCIYSVRRQSIWSPCAEGVKHRSRLLFLQTSVSQPDCPPTKTERRSCRSSKPRATKKCIYEPTGSWSSCDRERNAIVNTRRLVDGTVNNCPLEVTTTMRCVKRDGSMKCIYSKWTKWSKCIDGIRHKTRQLIQGSDCDQITRIVQNCAIHRRHRESSSNSDSVIR</sequence>
<accession>A0A267DAD2</accession>
<dbReference type="InterPro" id="IPR020089">
    <property type="entry name" value="PTN/MK_N_dom"/>
</dbReference>
<evidence type="ECO:0000259" key="2">
    <source>
        <dbReference type="Pfam" id="PF05196"/>
    </source>
</evidence>
<name>A0A267DAD2_9PLAT</name>
<dbReference type="PANTHER" id="PTHR13850:SF5">
    <property type="entry name" value="PLEIOTROPHIN_MIDKINE N-TERMINAL DOMAIN-CONTAINING PROTEIN"/>
    <property type="match status" value="1"/>
</dbReference>
<protein>
    <recommendedName>
        <fullName evidence="2">Pleiotrophin/Midkine N-terminal domain-containing protein</fullName>
    </recommendedName>
</protein>
<dbReference type="Proteomes" id="UP000215902">
    <property type="component" value="Unassembled WGS sequence"/>
</dbReference>
<keyword evidence="1" id="KW-1133">Transmembrane helix</keyword>
<dbReference type="EMBL" id="NIVC01005050">
    <property type="protein sequence ID" value="PAA46106.1"/>
    <property type="molecule type" value="Genomic_DNA"/>
</dbReference>
<dbReference type="AlphaFoldDB" id="A0A267DAD2"/>
<evidence type="ECO:0000313" key="4">
    <source>
        <dbReference type="EMBL" id="PAA63057.1"/>
    </source>
</evidence>
<keyword evidence="5" id="KW-1185">Reference proteome</keyword>
<evidence type="ECO:0000313" key="5">
    <source>
        <dbReference type="Proteomes" id="UP000215902"/>
    </source>
</evidence>
<keyword evidence="1" id="KW-0812">Transmembrane</keyword>
<dbReference type="InterPro" id="IPR037122">
    <property type="entry name" value="PTN/MK_N_dom_sf"/>
</dbReference>
<dbReference type="Gene3D" id="2.20.60.10">
    <property type="entry name" value="Pleiotrophin/Midkine, N-terminal domain"/>
    <property type="match status" value="1"/>
</dbReference>
<dbReference type="OrthoDB" id="10024128at2759"/>
<keyword evidence="1" id="KW-0472">Membrane</keyword>
<feature type="domain" description="Pleiotrophin/Midkine N-terminal" evidence="2">
    <location>
        <begin position="105"/>
        <end position="151"/>
    </location>
</feature>
<comment type="caution">
    <text evidence="3">The sequence shown here is derived from an EMBL/GenBank/DDBJ whole genome shotgun (WGS) entry which is preliminary data.</text>
</comment>
<reference evidence="3 5" key="1">
    <citation type="submission" date="2017-06" db="EMBL/GenBank/DDBJ databases">
        <title>A platform for efficient transgenesis in Macrostomum lignano, a flatworm model organism for stem cell research.</title>
        <authorList>
            <person name="Berezikov E."/>
        </authorList>
    </citation>
    <scope>NUCLEOTIDE SEQUENCE [LARGE SCALE GENOMIC DNA]</scope>
    <source>
        <strain evidence="3">DV1</strain>
        <tissue evidence="3">Whole organism</tissue>
    </source>
</reference>
<evidence type="ECO:0000313" key="3">
    <source>
        <dbReference type="EMBL" id="PAA46106.1"/>
    </source>
</evidence>